<dbReference type="Gene3D" id="3.30.40.10">
    <property type="entry name" value="Zinc/RING finger domain, C3HC4 (zinc finger)"/>
    <property type="match status" value="1"/>
</dbReference>
<evidence type="ECO:0000256" key="1">
    <source>
        <dbReference type="ARBA" id="ARBA00022723"/>
    </source>
</evidence>
<name>A0A8S1HW91_9PELO</name>
<evidence type="ECO:0000256" key="4">
    <source>
        <dbReference type="PROSITE-ProRule" id="PRU00175"/>
    </source>
</evidence>
<dbReference type="InterPro" id="IPR017907">
    <property type="entry name" value="Znf_RING_CS"/>
</dbReference>
<dbReference type="Pfam" id="PF13920">
    <property type="entry name" value="zf-C3HC4_3"/>
    <property type="match status" value="1"/>
</dbReference>
<proteinExistence type="predicted"/>
<gene>
    <name evidence="6" type="ORF">CAUJ_LOCUS16273</name>
</gene>
<dbReference type="OrthoDB" id="10037309at2759"/>
<dbReference type="EMBL" id="CAJGYM010000416">
    <property type="protein sequence ID" value="CAD6200378.1"/>
    <property type="molecule type" value="Genomic_DNA"/>
</dbReference>
<reference evidence="6" key="1">
    <citation type="submission" date="2020-10" db="EMBL/GenBank/DDBJ databases">
        <authorList>
            <person name="Kikuchi T."/>
        </authorList>
    </citation>
    <scope>NUCLEOTIDE SEQUENCE</scope>
    <source>
        <strain evidence="6">NKZ352</strain>
    </source>
</reference>
<comment type="caution">
    <text evidence="6">The sequence shown here is derived from an EMBL/GenBank/DDBJ whole genome shotgun (WGS) entry which is preliminary data.</text>
</comment>
<keyword evidence="1" id="KW-0479">Metal-binding</keyword>
<dbReference type="PROSITE" id="PS50089">
    <property type="entry name" value="ZF_RING_2"/>
    <property type="match status" value="1"/>
</dbReference>
<dbReference type="PROSITE" id="PS00518">
    <property type="entry name" value="ZF_RING_1"/>
    <property type="match status" value="1"/>
</dbReference>
<evidence type="ECO:0000313" key="6">
    <source>
        <dbReference type="EMBL" id="CAD6200378.1"/>
    </source>
</evidence>
<organism evidence="6 7">
    <name type="scientific">Caenorhabditis auriculariae</name>
    <dbReference type="NCBI Taxonomy" id="2777116"/>
    <lineage>
        <taxon>Eukaryota</taxon>
        <taxon>Metazoa</taxon>
        <taxon>Ecdysozoa</taxon>
        <taxon>Nematoda</taxon>
        <taxon>Chromadorea</taxon>
        <taxon>Rhabditida</taxon>
        <taxon>Rhabditina</taxon>
        <taxon>Rhabditomorpha</taxon>
        <taxon>Rhabditoidea</taxon>
        <taxon>Rhabditidae</taxon>
        <taxon>Peloderinae</taxon>
        <taxon>Caenorhabditis</taxon>
    </lineage>
</organism>
<dbReference type="InterPro" id="IPR001841">
    <property type="entry name" value="Znf_RING"/>
</dbReference>
<evidence type="ECO:0000259" key="5">
    <source>
        <dbReference type="PROSITE" id="PS50089"/>
    </source>
</evidence>
<feature type="non-terminal residue" evidence="6">
    <location>
        <position position="1"/>
    </location>
</feature>
<dbReference type="SMART" id="SM00184">
    <property type="entry name" value="RING"/>
    <property type="match status" value="1"/>
</dbReference>
<dbReference type="InterPro" id="IPR013083">
    <property type="entry name" value="Znf_RING/FYVE/PHD"/>
</dbReference>
<feature type="domain" description="RING-type" evidence="5">
    <location>
        <begin position="18"/>
        <end position="62"/>
    </location>
</feature>
<protein>
    <recommendedName>
        <fullName evidence="5">RING-type domain-containing protein</fullName>
    </recommendedName>
</protein>
<dbReference type="Proteomes" id="UP000835052">
    <property type="component" value="Unassembled WGS sequence"/>
</dbReference>
<dbReference type="SUPFAM" id="SSF57850">
    <property type="entry name" value="RING/U-box"/>
    <property type="match status" value="1"/>
</dbReference>
<keyword evidence="3" id="KW-0862">Zinc</keyword>
<dbReference type="GO" id="GO:0008270">
    <property type="term" value="F:zinc ion binding"/>
    <property type="evidence" value="ECO:0007669"/>
    <property type="project" value="UniProtKB-KW"/>
</dbReference>
<evidence type="ECO:0000256" key="3">
    <source>
        <dbReference type="ARBA" id="ARBA00022833"/>
    </source>
</evidence>
<sequence length="82" mass="9058">ENKVAALVCAQMIESLMCTICLQTSDRTRIAVPCGHILCSTCAERVPVVKMRGRNVKKCPTCATKIMTVVGMPNKQHNLRKQ</sequence>
<keyword evidence="7" id="KW-1185">Reference proteome</keyword>
<keyword evidence="2 4" id="KW-0863">Zinc-finger</keyword>
<evidence type="ECO:0000313" key="7">
    <source>
        <dbReference type="Proteomes" id="UP000835052"/>
    </source>
</evidence>
<accession>A0A8S1HW91</accession>
<evidence type="ECO:0000256" key="2">
    <source>
        <dbReference type="ARBA" id="ARBA00022771"/>
    </source>
</evidence>
<dbReference type="AlphaFoldDB" id="A0A8S1HW91"/>